<protein>
    <submittedName>
        <fullName evidence="1">Uncharacterized protein</fullName>
    </submittedName>
</protein>
<sequence length="217" mass="23805">MSAMLSRYLKDFSAPKVELSLMPPKYFPDLDTDYADGERLGARPAMPEIDIDAERRRAFAEGRAEATAELVFEQEKQIAELQAAHAAELEALTRRFEEETANRLALRIDEMTEGLAVALGDQAARVLAPVMGDALMQRAVADMAQMLRQGLVAGEGCTIVVKGPASLFEALKRQLGEDMPSLRHVESDDVDLAVEMDGTILVTRMAAWADTVRKVLA</sequence>
<accession>A0A9Q8Y713</accession>
<organism evidence="1 2">
    <name type="scientific">Ensifer adhaerens</name>
    <name type="common">Sinorhizobium morelense</name>
    <dbReference type="NCBI Taxonomy" id="106592"/>
    <lineage>
        <taxon>Bacteria</taxon>
        <taxon>Pseudomonadati</taxon>
        <taxon>Pseudomonadota</taxon>
        <taxon>Alphaproteobacteria</taxon>
        <taxon>Hyphomicrobiales</taxon>
        <taxon>Rhizobiaceae</taxon>
        <taxon>Sinorhizobium/Ensifer group</taxon>
        <taxon>Ensifer</taxon>
    </lineage>
</organism>
<reference evidence="1" key="1">
    <citation type="submission" date="2022-06" db="EMBL/GenBank/DDBJ databases">
        <title>Physiological and biochemical characterization and genomic elucidation of a strain of the genus Ensifer adhaerens M8 that combines arsenic oxidation and chromium reduction.</title>
        <authorList>
            <person name="Li X."/>
            <person name="Yu c."/>
        </authorList>
    </citation>
    <scope>NUCLEOTIDE SEQUENCE</scope>
    <source>
        <strain evidence="1">M8</strain>
    </source>
</reference>
<name>A0A9Q8Y713_ENSAD</name>
<evidence type="ECO:0000313" key="2">
    <source>
        <dbReference type="Proteomes" id="UP001055460"/>
    </source>
</evidence>
<dbReference type="OrthoDB" id="8276977at2"/>
<dbReference type="AlphaFoldDB" id="A0A9Q8Y713"/>
<dbReference type="EMBL" id="CP098807">
    <property type="protein sequence ID" value="USJ23685.1"/>
    <property type="molecule type" value="Genomic_DNA"/>
</dbReference>
<gene>
    <name evidence="1" type="ORF">NE863_01440</name>
</gene>
<dbReference type="Proteomes" id="UP001055460">
    <property type="component" value="Chromosome"/>
</dbReference>
<evidence type="ECO:0000313" key="1">
    <source>
        <dbReference type="EMBL" id="USJ23685.1"/>
    </source>
</evidence>
<dbReference type="RefSeq" id="WP_060584339.1">
    <property type="nucleotide sequence ID" value="NZ_CAXURO020000001.1"/>
</dbReference>
<proteinExistence type="predicted"/>